<feature type="signal peptide" evidence="1">
    <location>
        <begin position="1"/>
        <end position="19"/>
    </location>
</feature>
<reference evidence="2 3" key="1">
    <citation type="submission" date="2016-10" db="EMBL/GenBank/DDBJ databases">
        <authorList>
            <person name="Cai Z."/>
        </authorList>
    </citation>
    <scope>NUCLEOTIDE SEQUENCE [LARGE SCALE GENOMIC DNA]</scope>
</reference>
<organism evidence="2 3">
    <name type="scientific">Tetradesmus obliquus</name>
    <name type="common">Green alga</name>
    <name type="synonym">Acutodesmus obliquus</name>
    <dbReference type="NCBI Taxonomy" id="3088"/>
    <lineage>
        <taxon>Eukaryota</taxon>
        <taxon>Viridiplantae</taxon>
        <taxon>Chlorophyta</taxon>
        <taxon>core chlorophytes</taxon>
        <taxon>Chlorophyceae</taxon>
        <taxon>CS clade</taxon>
        <taxon>Sphaeropleales</taxon>
        <taxon>Scenedesmaceae</taxon>
        <taxon>Tetradesmus</taxon>
    </lineage>
</organism>
<keyword evidence="3" id="KW-1185">Reference proteome</keyword>
<evidence type="ECO:0000313" key="3">
    <source>
        <dbReference type="Proteomes" id="UP000256970"/>
    </source>
</evidence>
<keyword evidence="1" id="KW-0732">Signal</keyword>
<name>A0A383VR39_TETOB</name>
<accession>A0A383VR39</accession>
<proteinExistence type="predicted"/>
<feature type="chain" id="PRO_5016624494" evidence="1">
    <location>
        <begin position="20"/>
        <end position="341"/>
    </location>
</feature>
<evidence type="ECO:0000256" key="1">
    <source>
        <dbReference type="SAM" id="SignalP"/>
    </source>
</evidence>
<dbReference type="EMBL" id="FNXT01000806">
    <property type="protein sequence ID" value="SZX67641.1"/>
    <property type="molecule type" value="Genomic_DNA"/>
</dbReference>
<sequence>MHKLAVIVLLLAAGVVVNARSTRRELLADPITVSTCTWYSNFCGANPVVALAETAADDQARLAQKLAAMYYTCTKHTNSTNCDADSANNCQWVDISDNGMCISNPNDMWEDLLVCPGSVVAQAMKCRADSQEACASVMGCKWIDVLNASISVSTSKALTLSAGDFNFTVPTGMCWPEGVPTSEYNATVSAGDSIEASATVTYPTSLYGDCAGVNVLKSFAAACDITLNETSCKAKDICQWTGSDIIGRCGFAPTGRAELLFTTTGSAAFNEATAKAFTDCRAAENATQCAAVGTKQIEESKVTEALAFVQASAKSAAAGVRPLLHVLLGAVSVAALLVLGF</sequence>
<dbReference type="AlphaFoldDB" id="A0A383VR39"/>
<evidence type="ECO:0000313" key="2">
    <source>
        <dbReference type="EMBL" id="SZX67641.1"/>
    </source>
</evidence>
<protein>
    <submittedName>
        <fullName evidence="2">Uncharacterized protein</fullName>
    </submittedName>
</protein>
<dbReference type="Proteomes" id="UP000256970">
    <property type="component" value="Unassembled WGS sequence"/>
</dbReference>
<gene>
    <name evidence="2" type="ORF">BQ4739_LOCUS8015</name>
</gene>